<feature type="compositionally biased region" description="Polar residues" evidence="1">
    <location>
        <begin position="231"/>
        <end position="240"/>
    </location>
</feature>
<reference evidence="4" key="1">
    <citation type="journal article" date="2020" name="Fungal Divers.">
        <title>Resolving the Mortierellaceae phylogeny through synthesis of multi-gene phylogenetics and phylogenomics.</title>
        <authorList>
            <person name="Vandepol N."/>
            <person name="Liber J."/>
            <person name="Desiro A."/>
            <person name="Na H."/>
            <person name="Kennedy M."/>
            <person name="Barry K."/>
            <person name="Grigoriev I.V."/>
            <person name="Miller A.N."/>
            <person name="O'Donnell K."/>
            <person name="Stajich J.E."/>
            <person name="Bonito G."/>
        </authorList>
    </citation>
    <scope>NUCLEOTIDE SEQUENCE</scope>
    <source>
        <strain evidence="4">NRRL 28262</strain>
    </source>
</reference>
<evidence type="ECO:0000313" key="5">
    <source>
        <dbReference type="Proteomes" id="UP001194580"/>
    </source>
</evidence>
<feature type="compositionally biased region" description="Acidic residues" evidence="1">
    <location>
        <begin position="249"/>
        <end position="259"/>
    </location>
</feature>
<keyword evidence="5" id="KW-1185">Reference proteome</keyword>
<evidence type="ECO:0000256" key="2">
    <source>
        <dbReference type="SAM" id="Phobius"/>
    </source>
</evidence>
<feature type="chain" id="PRO_5042106047" evidence="3">
    <location>
        <begin position="27"/>
        <end position="649"/>
    </location>
</feature>
<feature type="transmembrane region" description="Helical" evidence="2">
    <location>
        <begin position="192"/>
        <end position="213"/>
    </location>
</feature>
<dbReference type="EMBL" id="JAAAIL010000105">
    <property type="protein sequence ID" value="KAG0279762.1"/>
    <property type="molecule type" value="Genomic_DNA"/>
</dbReference>
<keyword evidence="2" id="KW-0472">Membrane</keyword>
<name>A0AAD4HAE7_9FUNG</name>
<keyword evidence="2" id="KW-1133">Transmembrane helix</keyword>
<evidence type="ECO:0000313" key="4">
    <source>
        <dbReference type="EMBL" id="KAG0279762.1"/>
    </source>
</evidence>
<feature type="signal peptide" evidence="3">
    <location>
        <begin position="1"/>
        <end position="26"/>
    </location>
</feature>
<comment type="caution">
    <text evidence="4">The sequence shown here is derived from an EMBL/GenBank/DDBJ whole genome shotgun (WGS) entry which is preliminary data.</text>
</comment>
<dbReference type="Proteomes" id="UP001194580">
    <property type="component" value="Unassembled WGS sequence"/>
</dbReference>
<feature type="region of interest" description="Disordered" evidence="1">
    <location>
        <begin position="223"/>
        <end position="263"/>
    </location>
</feature>
<keyword evidence="2" id="KW-0812">Transmembrane</keyword>
<dbReference type="AlphaFoldDB" id="A0AAD4HAE7"/>
<organism evidence="4 5">
    <name type="scientific">Linnemannia exigua</name>
    <dbReference type="NCBI Taxonomy" id="604196"/>
    <lineage>
        <taxon>Eukaryota</taxon>
        <taxon>Fungi</taxon>
        <taxon>Fungi incertae sedis</taxon>
        <taxon>Mucoromycota</taxon>
        <taxon>Mortierellomycotina</taxon>
        <taxon>Mortierellomycetes</taxon>
        <taxon>Mortierellales</taxon>
        <taxon>Mortierellaceae</taxon>
        <taxon>Linnemannia</taxon>
    </lineage>
</organism>
<evidence type="ECO:0000256" key="1">
    <source>
        <dbReference type="SAM" id="MobiDB-lite"/>
    </source>
</evidence>
<protein>
    <submittedName>
        <fullName evidence="4">Uncharacterized protein</fullName>
    </submittedName>
</protein>
<sequence>MLIHMKGALVLSLVLTLFLLADYRNARPDTNQHNNRFLLADYRIAKPDTNQHNNRFLLADYRITKPDTNQHNRFLLADYRITKPDTNQHNRFLLADYRITKPDTNQHNRQCNSNNSPHTNRYFLRTTTNHLLAAYSTNNFTNCSVATRFNQFASGSVKGTISETGPLVPVTTAPTTPTVPMTPITSTSNNTWTIIGGSAAGVLVLALACFFCIRRHRKQQRKRRRLFASSDGLSSQTNIMESDGGNNEDGNDNDDDSDLDSEKAFFSMNPPVRVRSPQMTHPESHDLCIKTPLDQYEAQKYKWQDPIDVSNRHPQDHIRQQHLKRLHELQQEQLIKLNALVERYRVTYSRPQSPHSPVTTETRLSTRLSFFPDDDEDEAEEEELTNEEIQKLELKGDERLHHVPPVEDGPFRDQNEIEDEDVELQLLEVNHHYQGPFQDPEAYGSMNSMGIIFDEINLHEDPNAVEEADFEVASIITRSGSINLMSDSLEPPSEYLDKGKATARSIQDSDSCLGLPLSTRVSSDSLREAFGLRCSNSTLAASSTVGASYSGSIMGGSCGYSGGVGSSGDGGEGREFRLSGSGTEVVVNSVLVGLPKIQTGTGMDQLERQREREQGEILLKAIAQVKAQYADQYRQIHEELANLELDMEK</sequence>
<evidence type="ECO:0000256" key="3">
    <source>
        <dbReference type="SAM" id="SignalP"/>
    </source>
</evidence>
<keyword evidence="3" id="KW-0732">Signal</keyword>
<gene>
    <name evidence="4" type="ORF">BGZ95_000294</name>
</gene>
<accession>A0AAD4HAE7</accession>
<proteinExistence type="predicted"/>